<dbReference type="GO" id="GO:0000150">
    <property type="term" value="F:DNA strand exchange activity"/>
    <property type="evidence" value="ECO:0007669"/>
    <property type="project" value="InterPro"/>
</dbReference>
<keyword evidence="5" id="KW-0496">Mitochondrion</keyword>
<name>A0A7H9HUQ8_9SACH</name>
<keyword evidence="4" id="KW-0805">Transcription regulation</keyword>
<dbReference type="GO" id="GO:0005739">
    <property type="term" value="C:mitochondrion"/>
    <property type="evidence" value="ECO:0007669"/>
    <property type="project" value="UniProtKB-SubCell"/>
</dbReference>
<dbReference type="Pfam" id="PF12829">
    <property type="entry name" value="Mhr1"/>
    <property type="match status" value="1"/>
</dbReference>
<evidence type="ECO:0000313" key="10">
    <source>
        <dbReference type="EMBL" id="QLQ80973.1"/>
    </source>
</evidence>
<dbReference type="GO" id="GO:1990904">
    <property type="term" value="C:ribonucleoprotein complex"/>
    <property type="evidence" value="ECO:0007669"/>
    <property type="project" value="UniProtKB-KW"/>
</dbReference>
<dbReference type="PANTHER" id="PTHR28184:SF1">
    <property type="entry name" value="LARGE RIBOSOMAL SUBUNIT PROTEIN ML67"/>
    <property type="match status" value="1"/>
</dbReference>
<evidence type="ECO:0000256" key="3">
    <source>
        <dbReference type="ARBA" id="ARBA00022980"/>
    </source>
</evidence>
<evidence type="ECO:0000256" key="2">
    <source>
        <dbReference type="ARBA" id="ARBA00010741"/>
    </source>
</evidence>
<protein>
    <recommendedName>
        <fullName evidence="8">Large ribosomal subunit protein mL67</fullName>
    </recommendedName>
    <alternativeName>
        <fullName evidence="9">Mitochondrial homologous recombination protein 1</fullName>
    </alternativeName>
</protein>
<evidence type="ECO:0000256" key="1">
    <source>
        <dbReference type="ARBA" id="ARBA00004173"/>
    </source>
</evidence>
<dbReference type="OrthoDB" id="5333655at2759"/>
<dbReference type="EMBL" id="CP059271">
    <property type="protein sequence ID" value="QLQ80973.1"/>
    <property type="molecule type" value="Genomic_DNA"/>
</dbReference>
<keyword evidence="3" id="KW-0689">Ribosomal protein</keyword>
<dbReference type="GO" id="GO:0003697">
    <property type="term" value="F:single-stranded DNA binding"/>
    <property type="evidence" value="ECO:0007669"/>
    <property type="project" value="InterPro"/>
</dbReference>
<evidence type="ECO:0000313" key="11">
    <source>
        <dbReference type="Proteomes" id="UP000510647"/>
    </source>
</evidence>
<dbReference type="PANTHER" id="PTHR28184">
    <property type="entry name" value="MITOCHONDRIAL HOMOLOGOUS RECOMBINATION PROTEIN 1"/>
    <property type="match status" value="1"/>
</dbReference>
<evidence type="ECO:0000256" key="9">
    <source>
        <dbReference type="ARBA" id="ARBA00035511"/>
    </source>
</evidence>
<reference evidence="10 11" key="1">
    <citation type="submission" date="2020-06" db="EMBL/GenBank/DDBJ databases">
        <title>The yeast mating-type switching endonuclease HO is a domesticated member of an unorthodox homing genetic element family.</title>
        <authorList>
            <person name="Coughlan A.Y."/>
            <person name="Lombardi L."/>
            <person name="Braun-Galleani S."/>
            <person name="Martos A.R."/>
            <person name="Galeote V."/>
            <person name="Bigey F."/>
            <person name="Dequin S."/>
            <person name="Byrne K.P."/>
            <person name="Wolfe K.H."/>
        </authorList>
    </citation>
    <scope>NUCLEOTIDE SEQUENCE [LARGE SCALE GENOMIC DNA]</scope>
    <source>
        <strain evidence="10 11">CBS2947</strain>
    </source>
</reference>
<evidence type="ECO:0000256" key="6">
    <source>
        <dbReference type="ARBA" id="ARBA00023163"/>
    </source>
</evidence>
<gene>
    <name evidence="10" type="ORF">HG537_0E03280</name>
</gene>
<keyword evidence="7" id="KW-0687">Ribonucleoprotein</keyword>
<comment type="similarity">
    <text evidence="2">Belongs to the mitochondrion-specific ribosomal protein mL67 family.</text>
</comment>
<proteinExistence type="inferred from homology"/>
<keyword evidence="11" id="KW-1185">Reference proteome</keyword>
<sequence length="223" mass="26457">MTSVGNLAIRKFRPASWLQKAGFAPQVFIFRNLESGQVVYSQFPHFTQKQVDTLFQRPNWENKKPSTRRDIWKCMCVVDMPDYESSVKLYQNLRRLRYLRDVRMPNETKSLRKKNQEGNIWYSAQYRPTYAQEAVADLIESLSKTLRYTQDKQATLHWEDPWRMGDKSKYWSPILPTVKHTVMNRLGNNAREQSSILRELGEKAKQEFIKFKEQQKQAESISL</sequence>
<evidence type="ECO:0000256" key="4">
    <source>
        <dbReference type="ARBA" id="ARBA00023015"/>
    </source>
</evidence>
<dbReference type="GO" id="GO:0005840">
    <property type="term" value="C:ribosome"/>
    <property type="evidence" value="ECO:0007669"/>
    <property type="project" value="UniProtKB-KW"/>
</dbReference>
<dbReference type="Proteomes" id="UP000510647">
    <property type="component" value="Chromosome 5"/>
</dbReference>
<dbReference type="InterPro" id="IPR024629">
    <property type="entry name" value="Ribosomal_mL67"/>
</dbReference>
<evidence type="ECO:0000256" key="5">
    <source>
        <dbReference type="ARBA" id="ARBA00023128"/>
    </source>
</evidence>
<accession>A0A7H9HUQ8</accession>
<evidence type="ECO:0000256" key="7">
    <source>
        <dbReference type="ARBA" id="ARBA00023274"/>
    </source>
</evidence>
<dbReference type="AlphaFoldDB" id="A0A7H9HUQ8"/>
<dbReference type="GO" id="GO:0003735">
    <property type="term" value="F:structural constituent of ribosome"/>
    <property type="evidence" value="ECO:0007669"/>
    <property type="project" value="TreeGrafter"/>
</dbReference>
<organism evidence="10 11">
    <name type="scientific">Torulaspora globosa</name>
    <dbReference type="NCBI Taxonomy" id="48254"/>
    <lineage>
        <taxon>Eukaryota</taxon>
        <taxon>Fungi</taxon>
        <taxon>Dikarya</taxon>
        <taxon>Ascomycota</taxon>
        <taxon>Saccharomycotina</taxon>
        <taxon>Saccharomycetes</taxon>
        <taxon>Saccharomycetales</taxon>
        <taxon>Saccharomycetaceae</taxon>
        <taxon>Torulaspora</taxon>
    </lineage>
</organism>
<evidence type="ECO:0000256" key="8">
    <source>
        <dbReference type="ARBA" id="ARBA00035185"/>
    </source>
</evidence>
<comment type="subcellular location">
    <subcellularLocation>
        <location evidence="1">Mitochondrion</location>
    </subcellularLocation>
</comment>
<keyword evidence="6" id="KW-0804">Transcription</keyword>